<evidence type="ECO:0000256" key="7">
    <source>
        <dbReference type="ARBA" id="ARBA00023136"/>
    </source>
</evidence>
<dbReference type="Gene3D" id="1.10.3470.10">
    <property type="entry name" value="ABC transporter involved in vitamin B12 uptake, BtuC"/>
    <property type="match status" value="1"/>
</dbReference>
<dbReference type="PANTHER" id="PTHR30472">
    <property type="entry name" value="FERRIC ENTEROBACTIN TRANSPORT SYSTEM PERMEASE PROTEIN"/>
    <property type="match status" value="1"/>
</dbReference>
<accession>A0ABQ2UR19</accession>
<evidence type="ECO:0000256" key="1">
    <source>
        <dbReference type="ARBA" id="ARBA00004651"/>
    </source>
</evidence>
<dbReference type="RefSeq" id="WP_229851839.1">
    <property type="nucleotide sequence ID" value="NZ_BMRP01000002.1"/>
</dbReference>
<evidence type="ECO:0000256" key="4">
    <source>
        <dbReference type="ARBA" id="ARBA00022475"/>
    </source>
</evidence>
<comment type="subcellular location">
    <subcellularLocation>
        <location evidence="1">Cell membrane</location>
        <topology evidence="1">Multi-pass membrane protein</topology>
    </subcellularLocation>
</comment>
<reference evidence="11" key="1">
    <citation type="journal article" date="2019" name="Int. J. Syst. Evol. Microbiol.">
        <title>The Global Catalogue of Microorganisms (GCM) 10K type strain sequencing project: providing services to taxonomists for standard genome sequencing and annotation.</title>
        <authorList>
            <consortium name="The Broad Institute Genomics Platform"/>
            <consortium name="The Broad Institute Genome Sequencing Center for Infectious Disease"/>
            <person name="Wu L."/>
            <person name="Ma J."/>
        </authorList>
    </citation>
    <scope>NUCLEOTIDE SEQUENCE [LARGE SCALE GENOMIC DNA]</scope>
    <source>
        <strain evidence="11">JCM 3399</strain>
    </source>
</reference>
<feature type="transmembrane region" description="Helical" evidence="9">
    <location>
        <begin position="340"/>
        <end position="359"/>
    </location>
</feature>
<dbReference type="InterPro" id="IPR037294">
    <property type="entry name" value="ABC_BtuC-like"/>
</dbReference>
<dbReference type="InterPro" id="IPR000522">
    <property type="entry name" value="ABC_transptr_permease_BtuC"/>
</dbReference>
<feature type="transmembrane region" description="Helical" evidence="9">
    <location>
        <begin position="98"/>
        <end position="116"/>
    </location>
</feature>
<evidence type="ECO:0000256" key="5">
    <source>
        <dbReference type="ARBA" id="ARBA00022692"/>
    </source>
</evidence>
<proteinExistence type="inferred from homology"/>
<evidence type="ECO:0000256" key="6">
    <source>
        <dbReference type="ARBA" id="ARBA00022989"/>
    </source>
</evidence>
<keyword evidence="11" id="KW-1185">Reference proteome</keyword>
<organism evidence="10 11">
    <name type="scientific">Streptomyces albospinus</name>
    <dbReference type="NCBI Taxonomy" id="285515"/>
    <lineage>
        <taxon>Bacteria</taxon>
        <taxon>Bacillati</taxon>
        <taxon>Actinomycetota</taxon>
        <taxon>Actinomycetes</taxon>
        <taxon>Kitasatosporales</taxon>
        <taxon>Streptomycetaceae</taxon>
        <taxon>Streptomyces</taxon>
    </lineage>
</organism>
<evidence type="ECO:0000256" key="8">
    <source>
        <dbReference type="SAM" id="MobiDB-lite"/>
    </source>
</evidence>
<keyword evidence="6 9" id="KW-1133">Transmembrane helix</keyword>
<feature type="region of interest" description="Disordered" evidence="8">
    <location>
        <begin position="1"/>
        <end position="20"/>
    </location>
</feature>
<feature type="transmembrane region" description="Helical" evidence="9">
    <location>
        <begin position="228"/>
        <end position="250"/>
    </location>
</feature>
<comment type="similarity">
    <text evidence="2">Belongs to the binding-protein-dependent transport system permease family. FecCD subfamily.</text>
</comment>
<evidence type="ECO:0000313" key="11">
    <source>
        <dbReference type="Proteomes" id="UP000654471"/>
    </source>
</evidence>
<feature type="transmembrane region" description="Helical" evidence="9">
    <location>
        <begin position="128"/>
        <end position="146"/>
    </location>
</feature>
<keyword evidence="7 9" id="KW-0472">Membrane</keyword>
<dbReference type="EMBL" id="BMRP01000002">
    <property type="protein sequence ID" value="GGU47340.1"/>
    <property type="molecule type" value="Genomic_DNA"/>
</dbReference>
<feature type="transmembrane region" description="Helical" evidence="9">
    <location>
        <begin position="41"/>
        <end position="60"/>
    </location>
</feature>
<name>A0ABQ2UR19_9ACTN</name>
<evidence type="ECO:0000313" key="10">
    <source>
        <dbReference type="EMBL" id="GGU47340.1"/>
    </source>
</evidence>
<dbReference type="CDD" id="cd06550">
    <property type="entry name" value="TM_ABC_iron-siderophores_like"/>
    <property type="match status" value="1"/>
</dbReference>
<evidence type="ECO:0000256" key="3">
    <source>
        <dbReference type="ARBA" id="ARBA00022448"/>
    </source>
</evidence>
<protein>
    <submittedName>
        <fullName evidence="10">ABC transporter permease</fullName>
    </submittedName>
</protein>
<gene>
    <name evidence="10" type="ORF">GCM10010211_09020</name>
</gene>
<feature type="transmembrane region" description="Helical" evidence="9">
    <location>
        <begin position="271"/>
        <end position="297"/>
    </location>
</feature>
<sequence>MTHSHGATGRVAAAGPETVAGHAARQTVAAARRRGRRRTSAVTAALVLVALGAFTATLALGEFDLPLPEVIRSLTGPLFAKATWESDFFVLDVRLPRVLTALLAGAAFGLSGALFQSLIRNPLASPDVIGITSGASAAAVVCVLVLGLGGMAVSFGALVGALVTATLIYLLAWRSGVSGYRLVLVGIGIAAVLSSLISYLMTTTQVSDAQRALEWLTGSLDGRSWPHAGTLALCLVPLLPATAVLARSLAALEFGDDTATGLGVRVASRRLALLAVAVALAAVATAAVGPVPFVALVSAPIARAVLRGRGPALTGAALAGAALMPVSDFVGQHLVGSTELPVGVVTGVVGAPYLLLMLATTNRSGRGG</sequence>
<feature type="transmembrane region" description="Helical" evidence="9">
    <location>
        <begin position="152"/>
        <end position="172"/>
    </location>
</feature>
<keyword evidence="3" id="KW-0813">Transport</keyword>
<dbReference type="PANTHER" id="PTHR30472:SF24">
    <property type="entry name" value="FERRIC ENTEROBACTIN TRANSPORT SYSTEM PERMEASE PROTEIN FEPG"/>
    <property type="match status" value="1"/>
</dbReference>
<feature type="transmembrane region" description="Helical" evidence="9">
    <location>
        <begin position="179"/>
        <end position="201"/>
    </location>
</feature>
<keyword evidence="5 9" id="KW-0812">Transmembrane</keyword>
<evidence type="ECO:0000256" key="9">
    <source>
        <dbReference type="SAM" id="Phobius"/>
    </source>
</evidence>
<keyword evidence="4" id="KW-1003">Cell membrane</keyword>
<dbReference type="SUPFAM" id="SSF81345">
    <property type="entry name" value="ABC transporter involved in vitamin B12 uptake, BtuC"/>
    <property type="match status" value="1"/>
</dbReference>
<dbReference type="Pfam" id="PF01032">
    <property type="entry name" value="FecCD"/>
    <property type="match status" value="1"/>
</dbReference>
<comment type="caution">
    <text evidence="10">The sequence shown here is derived from an EMBL/GenBank/DDBJ whole genome shotgun (WGS) entry which is preliminary data.</text>
</comment>
<dbReference type="Proteomes" id="UP000654471">
    <property type="component" value="Unassembled WGS sequence"/>
</dbReference>
<evidence type="ECO:0000256" key="2">
    <source>
        <dbReference type="ARBA" id="ARBA00007935"/>
    </source>
</evidence>